<name>A0AAD4LUH1_9AGAM</name>
<accession>A0AAD4LUH1</accession>
<proteinExistence type="predicted"/>
<dbReference type="EMBL" id="JAKELL010000002">
    <property type="protein sequence ID" value="KAH9000040.1"/>
    <property type="molecule type" value="Genomic_DNA"/>
</dbReference>
<feature type="compositionally biased region" description="Low complexity" evidence="1">
    <location>
        <begin position="53"/>
        <end position="65"/>
    </location>
</feature>
<evidence type="ECO:0000256" key="1">
    <source>
        <dbReference type="SAM" id="MobiDB-lite"/>
    </source>
</evidence>
<feature type="region of interest" description="Disordered" evidence="1">
    <location>
        <begin position="1"/>
        <end position="65"/>
    </location>
</feature>
<reference evidence="2" key="1">
    <citation type="submission" date="2022-01" db="EMBL/GenBank/DDBJ databases">
        <title>Comparative genomics reveals a dynamic genome evolution in the ectomycorrhizal milk-cap (Lactarius) mushrooms.</title>
        <authorList>
            <consortium name="DOE Joint Genome Institute"/>
            <person name="Lebreton A."/>
            <person name="Tang N."/>
            <person name="Kuo A."/>
            <person name="LaButti K."/>
            <person name="Drula E."/>
            <person name="Barry K."/>
            <person name="Clum A."/>
            <person name="Lipzen A."/>
            <person name="Mousain D."/>
            <person name="Ng V."/>
            <person name="Wang R."/>
            <person name="Wang X."/>
            <person name="Dai Y."/>
            <person name="Henrissat B."/>
            <person name="Grigoriev I.V."/>
            <person name="Guerin-Laguette A."/>
            <person name="Yu F."/>
            <person name="Martin F.M."/>
        </authorList>
    </citation>
    <scope>NUCLEOTIDE SEQUENCE</scope>
    <source>
        <strain evidence="2">QP</strain>
    </source>
</reference>
<comment type="caution">
    <text evidence="2">The sequence shown here is derived from an EMBL/GenBank/DDBJ whole genome shotgun (WGS) entry which is preliminary data.</text>
</comment>
<evidence type="ECO:0000313" key="2">
    <source>
        <dbReference type="EMBL" id="KAH9000040.1"/>
    </source>
</evidence>
<sequence length="121" mass="13532">MGRWNGTGPRRLPSVQPDGPRRRPSPSPSRDPYTASSHTHICGPRAAQRRARSSACRTRSTARSSSSCFALLLDWVRIIPTVNVESAASRAKISTWIARWEAERRKRPPGVVPPYHTPEYS</sequence>
<dbReference type="Proteomes" id="UP001201163">
    <property type="component" value="Unassembled WGS sequence"/>
</dbReference>
<keyword evidence="3" id="KW-1185">Reference proteome</keyword>
<evidence type="ECO:0000313" key="3">
    <source>
        <dbReference type="Proteomes" id="UP001201163"/>
    </source>
</evidence>
<gene>
    <name evidence="2" type="ORF">EDB92DRAFT_459444</name>
</gene>
<organism evidence="2 3">
    <name type="scientific">Lactarius akahatsu</name>
    <dbReference type="NCBI Taxonomy" id="416441"/>
    <lineage>
        <taxon>Eukaryota</taxon>
        <taxon>Fungi</taxon>
        <taxon>Dikarya</taxon>
        <taxon>Basidiomycota</taxon>
        <taxon>Agaricomycotina</taxon>
        <taxon>Agaricomycetes</taxon>
        <taxon>Russulales</taxon>
        <taxon>Russulaceae</taxon>
        <taxon>Lactarius</taxon>
    </lineage>
</organism>
<protein>
    <submittedName>
        <fullName evidence="2">Uncharacterized protein</fullName>
    </submittedName>
</protein>
<dbReference type="AlphaFoldDB" id="A0AAD4LUH1"/>